<dbReference type="GO" id="GO:0005524">
    <property type="term" value="F:ATP binding"/>
    <property type="evidence" value="ECO:0007669"/>
    <property type="project" value="InterPro"/>
</dbReference>
<evidence type="ECO:0000313" key="3">
    <source>
        <dbReference type="EMBL" id="MCM2678097.1"/>
    </source>
</evidence>
<protein>
    <submittedName>
        <fullName evidence="3">AAA family ATPase</fullName>
    </submittedName>
</protein>
<dbReference type="EMBL" id="JAMQGP010000001">
    <property type="protein sequence ID" value="MCM2678097.1"/>
    <property type="molecule type" value="Genomic_DNA"/>
</dbReference>
<proteinExistence type="predicted"/>
<dbReference type="InterPro" id="IPR003593">
    <property type="entry name" value="AAA+_ATPase"/>
</dbReference>
<evidence type="ECO:0000313" key="4">
    <source>
        <dbReference type="Proteomes" id="UP001165393"/>
    </source>
</evidence>
<dbReference type="SUPFAM" id="SSF52540">
    <property type="entry name" value="P-loop containing nucleoside triphosphate hydrolases"/>
    <property type="match status" value="1"/>
</dbReference>
<evidence type="ECO:0000256" key="1">
    <source>
        <dbReference type="SAM" id="MobiDB-lite"/>
    </source>
</evidence>
<dbReference type="Pfam" id="PF20030">
    <property type="entry name" value="bpMoxR"/>
    <property type="match status" value="1"/>
</dbReference>
<dbReference type="InterPro" id="IPR041538">
    <property type="entry name" value="RavA-like_AAA_lid"/>
</dbReference>
<dbReference type="RefSeq" id="WP_251259414.1">
    <property type="nucleotide sequence ID" value="NZ_JAMQGP010000001.1"/>
</dbReference>
<dbReference type="PANTHER" id="PTHR32204:SF0">
    <property type="entry name" value="ATPASE RAVA"/>
    <property type="match status" value="1"/>
</dbReference>
<dbReference type="InterPro" id="IPR045427">
    <property type="entry name" value="MoxR"/>
</dbReference>
<dbReference type="CDD" id="cd00009">
    <property type="entry name" value="AAA"/>
    <property type="match status" value="1"/>
</dbReference>
<name>A0AA42B5T2_9GAMM</name>
<dbReference type="AlphaFoldDB" id="A0AA42B5T2"/>
<dbReference type="Proteomes" id="UP001165393">
    <property type="component" value="Unassembled WGS sequence"/>
</dbReference>
<evidence type="ECO:0000259" key="2">
    <source>
        <dbReference type="SMART" id="SM00382"/>
    </source>
</evidence>
<feature type="domain" description="AAA+ ATPase" evidence="2">
    <location>
        <begin position="32"/>
        <end position="178"/>
    </location>
</feature>
<dbReference type="InterPro" id="IPR050513">
    <property type="entry name" value="RavA_ATPases"/>
</dbReference>
<dbReference type="Gene3D" id="3.40.50.300">
    <property type="entry name" value="P-loop containing nucleotide triphosphate hydrolases"/>
    <property type="match status" value="1"/>
</dbReference>
<feature type="compositionally biased region" description="Polar residues" evidence="1">
    <location>
        <begin position="548"/>
        <end position="583"/>
    </location>
</feature>
<organism evidence="3 4">
    <name type="scientific">Echinimonas agarilytica</name>
    <dbReference type="NCBI Taxonomy" id="1215918"/>
    <lineage>
        <taxon>Bacteria</taxon>
        <taxon>Pseudomonadati</taxon>
        <taxon>Pseudomonadota</taxon>
        <taxon>Gammaproteobacteria</taxon>
        <taxon>Alteromonadales</taxon>
        <taxon>Echinimonadaceae</taxon>
        <taxon>Echinimonas</taxon>
    </lineage>
</organism>
<dbReference type="Gene3D" id="2.160.20.110">
    <property type="match status" value="1"/>
</dbReference>
<dbReference type="PANTHER" id="PTHR32204">
    <property type="entry name" value="ATPASE RAVA"/>
    <property type="match status" value="1"/>
</dbReference>
<dbReference type="InterPro" id="IPR027417">
    <property type="entry name" value="P-loop_NTPase"/>
</dbReference>
<dbReference type="InterPro" id="IPR001270">
    <property type="entry name" value="ClpA/B"/>
</dbReference>
<dbReference type="Pfam" id="PF17868">
    <property type="entry name" value="AAA_lid_8"/>
    <property type="match status" value="1"/>
</dbReference>
<accession>A0AA42B5T2</accession>
<keyword evidence="4" id="KW-1185">Reference proteome</keyword>
<comment type="caution">
    <text evidence="3">The sequence shown here is derived from an EMBL/GenBank/DDBJ whole genome shotgun (WGS) entry which is preliminary data.</text>
</comment>
<dbReference type="PRINTS" id="PR00300">
    <property type="entry name" value="CLPPROTEASEA"/>
</dbReference>
<feature type="region of interest" description="Disordered" evidence="1">
    <location>
        <begin position="548"/>
        <end position="591"/>
    </location>
</feature>
<reference evidence="3 4" key="1">
    <citation type="journal article" date="2013" name="Antonie Van Leeuwenhoek">
        <title>Echinimonas agarilytica gen. nov., sp. nov., a new gammaproteobacterium isolated from the sea urchin Strongylocentrotus intermedius.</title>
        <authorList>
            <person name="Nedashkovskaya O.I."/>
            <person name="Stenkova A.M."/>
            <person name="Zhukova N.V."/>
            <person name="Van Trappen S."/>
            <person name="Lee J.S."/>
            <person name="Kim S.B."/>
        </authorList>
    </citation>
    <scope>NUCLEOTIDE SEQUENCE [LARGE SCALE GENOMIC DNA]</scope>
    <source>
        <strain evidence="3 4">KMM 6351</strain>
    </source>
</reference>
<gene>
    <name evidence="3" type="ORF">NAF29_00230</name>
</gene>
<sequence>MKETIQALLTQLNHGLVGREETLRATLLTLLAGENIVLIGPPGTGKSLIARKIAQSLGQADTEAGYFEYLLTKFSTPEEIFGPLSISDLKENRFKRNTQGYLPSVRVAFLDEVFKASSSILNALLTILNERIFHNGAVAEQVPLRGLIAASNELPTDQEELSALYDRFLVRSFVDYIHQDQLGELLNLSAQNNSITAFDLQTLQQIHTLAEQVTMPSGVQQALLNIWAAHAEAFKEDRSEQLSDRRFTKIAHLLRVSAATNGRPKVDLSDLLLLKDCLWNRHENAATVKELVLTELRAFSWPVELDEAESEVIPQEQNCISELHAKIKGLRGIGTHEDPFLIANHNDLGIMHRSDVGQGGHHFRQTEHIDLSDHSHWTDIAFKGHYDGGGFSITYKKEDNLWRELFSIVDQGSTVTDLVLCDLRLANKLVQGRIERCTTDIAPLVCSATASVIQNCCINMTQAWFQFANGWAGHSYFSPNSYERIVAGVCLELNKQSQVLNCFVAGQVKPQSNSSFVGIAASSNASGIHRCAVGVMEVHSMRNRICSSDSQEFNRQPKSSQDSNPELKHNTLNVSIDSNSGTDDPNGPDGKTIAAAQFNQSYLEYTLEWDFDTIWQWNEDTDQPVLRSPQSTFAGGISSGEHIDLLSQQVRNNIWL</sequence>
<dbReference type="SMART" id="SM00382">
    <property type="entry name" value="AAA"/>
    <property type="match status" value="1"/>
</dbReference>